<evidence type="ECO:0000313" key="2">
    <source>
        <dbReference type="EMBL" id="TFK97765.1"/>
    </source>
</evidence>
<accession>A0A5C3Q6R2</accession>
<evidence type="ECO:0000256" key="1">
    <source>
        <dbReference type="SAM" id="MobiDB-lite"/>
    </source>
</evidence>
<keyword evidence="3" id="KW-1185">Reference proteome</keyword>
<reference evidence="2 3" key="1">
    <citation type="journal article" date="2019" name="Nat. Ecol. Evol.">
        <title>Megaphylogeny resolves global patterns of mushroom evolution.</title>
        <authorList>
            <person name="Varga T."/>
            <person name="Krizsan K."/>
            <person name="Foldi C."/>
            <person name="Dima B."/>
            <person name="Sanchez-Garcia M."/>
            <person name="Sanchez-Ramirez S."/>
            <person name="Szollosi G.J."/>
            <person name="Szarkandi J.G."/>
            <person name="Papp V."/>
            <person name="Albert L."/>
            <person name="Andreopoulos W."/>
            <person name="Angelini C."/>
            <person name="Antonin V."/>
            <person name="Barry K.W."/>
            <person name="Bougher N.L."/>
            <person name="Buchanan P."/>
            <person name="Buyck B."/>
            <person name="Bense V."/>
            <person name="Catcheside P."/>
            <person name="Chovatia M."/>
            <person name="Cooper J."/>
            <person name="Damon W."/>
            <person name="Desjardin D."/>
            <person name="Finy P."/>
            <person name="Geml J."/>
            <person name="Haridas S."/>
            <person name="Hughes K."/>
            <person name="Justo A."/>
            <person name="Karasinski D."/>
            <person name="Kautmanova I."/>
            <person name="Kiss B."/>
            <person name="Kocsube S."/>
            <person name="Kotiranta H."/>
            <person name="LaButti K.M."/>
            <person name="Lechner B.E."/>
            <person name="Liimatainen K."/>
            <person name="Lipzen A."/>
            <person name="Lukacs Z."/>
            <person name="Mihaltcheva S."/>
            <person name="Morgado L.N."/>
            <person name="Niskanen T."/>
            <person name="Noordeloos M.E."/>
            <person name="Ohm R.A."/>
            <person name="Ortiz-Santana B."/>
            <person name="Ovrebo C."/>
            <person name="Racz N."/>
            <person name="Riley R."/>
            <person name="Savchenko A."/>
            <person name="Shiryaev A."/>
            <person name="Soop K."/>
            <person name="Spirin V."/>
            <person name="Szebenyi C."/>
            <person name="Tomsovsky M."/>
            <person name="Tulloss R.E."/>
            <person name="Uehling J."/>
            <person name="Grigoriev I.V."/>
            <person name="Vagvolgyi C."/>
            <person name="Papp T."/>
            <person name="Martin F.M."/>
            <person name="Miettinen O."/>
            <person name="Hibbett D.S."/>
            <person name="Nagy L.G."/>
        </authorList>
    </citation>
    <scope>NUCLEOTIDE SEQUENCE [LARGE SCALE GENOMIC DNA]</scope>
    <source>
        <strain evidence="2 3">CBS 309.79</strain>
    </source>
</reference>
<sequence>MCTPPTNRSHLKAAALLVARSRHAAKATEHYLSSVFSRAAVNTTDGGLQVLDTAGKPAVFVLVGKNWSGALTPVQLRSGRVQMVVAPIGRTDDAFSPEAIAPSQALVWALQMSSQSLCDALNKELGKKLSPLCLISDSNFAYFVIASEHTMDKVPINNQLRGELPTDLDPELLKDENGIIDMSPANVQRVMRQLHGLGGADTSGNLDQTNTIVPADGVLRCLRILDPAKHFANMVTSSPAYASMDMRVPAWYSSTGARIHPAYWNISLRDLPKDVNVLPTAVGSFNTFFDNTVSTDSLPDLLSVADTRGSSPASSIASNNNEVADPIERPTTPVNSVGSSSAFPPTPSTPSFAMAALQFQSPTKRKSGRLEELQQSLSKRQKEKED</sequence>
<feature type="region of interest" description="Disordered" evidence="1">
    <location>
        <begin position="306"/>
        <end position="386"/>
    </location>
</feature>
<feature type="compositionally biased region" description="Low complexity" evidence="1">
    <location>
        <begin position="310"/>
        <end position="321"/>
    </location>
</feature>
<dbReference type="EMBL" id="ML178844">
    <property type="protein sequence ID" value="TFK97765.1"/>
    <property type="molecule type" value="Genomic_DNA"/>
</dbReference>
<gene>
    <name evidence="2" type="ORF">BDV98DRAFT_596285</name>
</gene>
<organism evidence="2 3">
    <name type="scientific">Pterulicium gracile</name>
    <dbReference type="NCBI Taxonomy" id="1884261"/>
    <lineage>
        <taxon>Eukaryota</taxon>
        <taxon>Fungi</taxon>
        <taxon>Dikarya</taxon>
        <taxon>Basidiomycota</taxon>
        <taxon>Agaricomycotina</taxon>
        <taxon>Agaricomycetes</taxon>
        <taxon>Agaricomycetidae</taxon>
        <taxon>Agaricales</taxon>
        <taxon>Pleurotineae</taxon>
        <taxon>Pterulaceae</taxon>
        <taxon>Pterulicium</taxon>
    </lineage>
</organism>
<proteinExistence type="predicted"/>
<name>A0A5C3Q6R2_9AGAR</name>
<dbReference type="AlphaFoldDB" id="A0A5C3Q6R2"/>
<evidence type="ECO:0000313" key="3">
    <source>
        <dbReference type="Proteomes" id="UP000305067"/>
    </source>
</evidence>
<protein>
    <submittedName>
        <fullName evidence="2">Uncharacterized protein</fullName>
    </submittedName>
</protein>
<dbReference type="Proteomes" id="UP000305067">
    <property type="component" value="Unassembled WGS sequence"/>
</dbReference>
<feature type="compositionally biased region" description="Low complexity" evidence="1">
    <location>
        <begin position="339"/>
        <end position="353"/>
    </location>
</feature>